<feature type="signal peptide" evidence="2">
    <location>
        <begin position="1"/>
        <end position="19"/>
    </location>
</feature>
<gene>
    <name evidence="3" type="ordered locus">Cwoe_5825</name>
</gene>
<name>D3F2U5_CONWI</name>
<evidence type="ECO:0000256" key="1">
    <source>
        <dbReference type="SAM" id="MobiDB-lite"/>
    </source>
</evidence>
<keyword evidence="2" id="KW-0732">Signal</keyword>
<evidence type="ECO:0000313" key="3">
    <source>
        <dbReference type="EMBL" id="ADB54226.1"/>
    </source>
</evidence>
<evidence type="ECO:0000256" key="2">
    <source>
        <dbReference type="SAM" id="SignalP"/>
    </source>
</evidence>
<reference evidence="4" key="2">
    <citation type="submission" date="2010-01" db="EMBL/GenBank/DDBJ databases">
        <title>The complete genome of Conexibacter woesei DSM 14684.</title>
        <authorList>
            <consortium name="US DOE Joint Genome Institute (JGI-PGF)"/>
            <person name="Lucas S."/>
            <person name="Copeland A."/>
            <person name="Lapidus A."/>
            <person name="Glavina del Rio T."/>
            <person name="Dalin E."/>
            <person name="Tice H."/>
            <person name="Bruce D."/>
            <person name="Goodwin L."/>
            <person name="Pitluck S."/>
            <person name="Kyrpides N."/>
            <person name="Mavromatis K."/>
            <person name="Ivanova N."/>
            <person name="Mikhailova N."/>
            <person name="Chertkov O."/>
            <person name="Brettin T."/>
            <person name="Detter J.C."/>
            <person name="Han C."/>
            <person name="Larimer F."/>
            <person name="Land M."/>
            <person name="Hauser L."/>
            <person name="Markowitz V."/>
            <person name="Cheng J.-F."/>
            <person name="Hugenholtz P."/>
            <person name="Woyke T."/>
            <person name="Wu D."/>
            <person name="Pukall R."/>
            <person name="Steenblock K."/>
            <person name="Schneider S."/>
            <person name="Klenk H.-P."/>
            <person name="Eisen J.A."/>
        </authorList>
    </citation>
    <scope>NUCLEOTIDE SEQUENCE [LARGE SCALE GENOMIC DNA]</scope>
    <source>
        <strain evidence="4">DSM 14684 / CIP 108061 / JCM 11494 / NBRC 100937 / ID131577</strain>
    </source>
</reference>
<protein>
    <submittedName>
        <fullName evidence="3">Uncharacterized protein</fullName>
    </submittedName>
</protein>
<proteinExistence type="predicted"/>
<dbReference type="KEGG" id="cwo:Cwoe_5825"/>
<sequence length="336" mass="34387" precursor="true">MRTTRPVQLVAAAAVLAGAAGGAAAPAGDATVTVAGDDGRPIAINPAAPPAIRNLRPAVGVTADPATRFSVVVTDPAGKPAAGPIACQDAAQPAALQVPFRGNGAYAIAVTAFAPTDANCAAPVGPAVTYPFTIAGKVVLGSVGRFQLRDAGKPERKPLSLPVDADPGSQTREIRFAPNGRLRRDGSLRGRSAQAPFANGAASLRFPGPGNYTVVGRDGADGHDTPWSDPLRIRVVAPFDLGVVRFTDKTGPDFRLFAQIGEGGTASGVVSVAIARGNGPFRPLGRARIDGRGAFGAKFRARTAGLYRLRFSYRGNGLVTPGVFVKRLRVGTAIVG</sequence>
<organism evidence="3 4">
    <name type="scientific">Conexibacter woesei (strain DSM 14684 / CCUG 47730 / CIP 108061 / JCM 11494 / NBRC 100937 / ID131577)</name>
    <dbReference type="NCBI Taxonomy" id="469383"/>
    <lineage>
        <taxon>Bacteria</taxon>
        <taxon>Bacillati</taxon>
        <taxon>Actinomycetota</taxon>
        <taxon>Thermoleophilia</taxon>
        <taxon>Solirubrobacterales</taxon>
        <taxon>Conexibacteraceae</taxon>
        <taxon>Conexibacter</taxon>
    </lineage>
</organism>
<dbReference type="Proteomes" id="UP000008229">
    <property type="component" value="Chromosome"/>
</dbReference>
<keyword evidence="4" id="KW-1185">Reference proteome</keyword>
<dbReference type="HOGENOM" id="CLU_825659_0_0_11"/>
<evidence type="ECO:0000313" key="4">
    <source>
        <dbReference type="Proteomes" id="UP000008229"/>
    </source>
</evidence>
<dbReference type="AlphaFoldDB" id="D3F2U5"/>
<accession>D3F2U5</accession>
<reference evidence="3 4" key="1">
    <citation type="journal article" date="2010" name="Stand. Genomic Sci.">
        <title>Complete genome sequence of Conexibacter woesei type strain (ID131577).</title>
        <authorList>
            <person name="Pukall R."/>
            <person name="Lapidus A."/>
            <person name="Glavina Del Rio T."/>
            <person name="Copeland A."/>
            <person name="Tice H."/>
            <person name="Cheng J.-F."/>
            <person name="Lucas S."/>
            <person name="Chen F."/>
            <person name="Nolan M."/>
            <person name="Bruce D."/>
            <person name="Goodwin L."/>
            <person name="Pitluck S."/>
            <person name="Mavromatis K."/>
            <person name="Ivanova N."/>
            <person name="Ovchinnikova G."/>
            <person name="Pati A."/>
            <person name="Chen A."/>
            <person name="Palaniappan K."/>
            <person name="Land M."/>
            <person name="Hauser L."/>
            <person name="Chang Y.-J."/>
            <person name="Jeffries C.D."/>
            <person name="Chain P."/>
            <person name="Meincke L."/>
            <person name="Sims D."/>
            <person name="Brettin T."/>
            <person name="Detter J.C."/>
            <person name="Rohde M."/>
            <person name="Goeker M."/>
            <person name="Bristow J."/>
            <person name="Eisen J.A."/>
            <person name="Markowitz V."/>
            <person name="Kyrpides N.C."/>
            <person name="Klenk H.-P."/>
            <person name="Hugenholtz P."/>
        </authorList>
    </citation>
    <scope>NUCLEOTIDE SEQUENCE [LARGE SCALE GENOMIC DNA]</scope>
    <source>
        <strain evidence="4">DSM 14684 / CIP 108061 / JCM 11494 / NBRC 100937 / ID131577</strain>
    </source>
</reference>
<dbReference type="STRING" id="469383.Cwoe_5825"/>
<dbReference type="EMBL" id="CP001854">
    <property type="protein sequence ID" value="ADB54226.1"/>
    <property type="molecule type" value="Genomic_DNA"/>
</dbReference>
<dbReference type="RefSeq" id="WP_012937277.1">
    <property type="nucleotide sequence ID" value="NC_013739.1"/>
</dbReference>
<feature type="region of interest" description="Disordered" evidence="1">
    <location>
        <begin position="151"/>
        <end position="170"/>
    </location>
</feature>
<feature type="chain" id="PRO_5039337485" evidence="2">
    <location>
        <begin position="20"/>
        <end position="336"/>
    </location>
</feature>
<dbReference type="OrthoDB" id="5242542at2"/>